<sequence length="323" mass="35093">MKYLDVDGVGRVSRIGLGTWQFGSREWGYGDDYASGPARDIVQRARALGVTFFDTAEVYGLGKSERILGEALGDERAEVAVASKIFPVAPFPAVIKQRERASARRLQLDRIPLYQIHQSNPLVPDSVSMPGMRDLLDSGAIGAAGVSNYSLERWQKADAALGRPVISNQVHFSLAFPRALKDMVPFAEREKRIVIAWSPLEQGLLGGKYGVGNRPGGIRAVNALFGTENLRRIEPLLQTLRDVAKEVDAKPAQVALAWLISLPGVVAIPGASSVEQLEFNAAAADIELPTESRDALTEAALAFRPVSTGRFLRDLALEKLGRH</sequence>
<evidence type="ECO:0000313" key="2">
    <source>
        <dbReference type="EMBL" id="SPM38219.1"/>
    </source>
</evidence>
<dbReference type="CDD" id="cd19093">
    <property type="entry name" value="AKR_AtPLR-like"/>
    <property type="match status" value="1"/>
</dbReference>
<dbReference type="STRING" id="1841861.GCA_900157365_04598"/>
<organism evidence="2 3">
    <name type="scientific">Mycobacterium numidiamassiliense</name>
    <dbReference type="NCBI Taxonomy" id="1841861"/>
    <lineage>
        <taxon>Bacteria</taxon>
        <taxon>Bacillati</taxon>
        <taxon>Actinomycetota</taxon>
        <taxon>Actinomycetes</taxon>
        <taxon>Mycobacteriales</taxon>
        <taxon>Mycobacteriaceae</taxon>
        <taxon>Mycobacterium</taxon>
    </lineage>
</organism>
<dbReference type="InterPro" id="IPR036812">
    <property type="entry name" value="NAD(P)_OxRdtase_dom_sf"/>
</dbReference>
<dbReference type="SUPFAM" id="SSF51430">
    <property type="entry name" value="NAD(P)-linked oxidoreductase"/>
    <property type="match status" value="1"/>
</dbReference>
<dbReference type="EMBL" id="FUEZ01000003">
    <property type="protein sequence ID" value="SPM38219.1"/>
    <property type="molecule type" value="Genomic_DNA"/>
</dbReference>
<dbReference type="RefSeq" id="WP_077077228.1">
    <property type="nucleotide sequence ID" value="NZ_FUEZ01000003.1"/>
</dbReference>
<protein>
    <submittedName>
        <fullName evidence="2">Predicted oxidoreductase (Related to aryl-alcohol dehydrogenase)</fullName>
    </submittedName>
</protein>
<dbReference type="InterPro" id="IPR023210">
    <property type="entry name" value="NADP_OxRdtase_dom"/>
</dbReference>
<dbReference type="AlphaFoldDB" id="A0A2U3P388"/>
<dbReference type="Gene3D" id="3.20.20.100">
    <property type="entry name" value="NADP-dependent oxidoreductase domain"/>
    <property type="match status" value="1"/>
</dbReference>
<name>A0A2U3P388_9MYCO</name>
<dbReference type="OrthoDB" id="9768793at2"/>
<accession>A0A2U3P388</accession>
<evidence type="ECO:0000313" key="3">
    <source>
        <dbReference type="Proteomes" id="UP000240424"/>
    </source>
</evidence>
<dbReference type="Pfam" id="PF00248">
    <property type="entry name" value="Aldo_ket_red"/>
    <property type="match status" value="1"/>
</dbReference>
<feature type="domain" description="NADP-dependent oxidoreductase" evidence="1">
    <location>
        <begin position="14"/>
        <end position="298"/>
    </location>
</feature>
<dbReference type="Proteomes" id="UP000240424">
    <property type="component" value="Unassembled WGS sequence"/>
</dbReference>
<keyword evidence="3" id="KW-1185">Reference proteome</keyword>
<proteinExistence type="predicted"/>
<dbReference type="PANTHER" id="PTHR43638:SF3">
    <property type="entry name" value="ALDEHYDE REDUCTASE"/>
    <property type="match status" value="1"/>
</dbReference>
<evidence type="ECO:0000259" key="1">
    <source>
        <dbReference type="Pfam" id="PF00248"/>
    </source>
</evidence>
<dbReference type="PANTHER" id="PTHR43638">
    <property type="entry name" value="OXIDOREDUCTASE, ALDO/KETO REDUCTASE FAMILY PROTEIN"/>
    <property type="match status" value="1"/>
</dbReference>
<gene>
    <name evidence="2" type="ORF">MNAB215_395</name>
</gene>
<reference evidence="2 3" key="1">
    <citation type="submission" date="2017-01" db="EMBL/GenBank/DDBJ databases">
        <authorList>
            <consortium name="Urmite Genomes"/>
        </authorList>
    </citation>
    <scope>NUCLEOTIDE SEQUENCE [LARGE SCALE GENOMIC DNA]</scope>
    <source>
        <strain evidence="2 3">AB215</strain>
    </source>
</reference>